<keyword evidence="2" id="KW-1133">Transmembrane helix</keyword>
<feature type="region of interest" description="Disordered" evidence="1">
    <location>
        <begin position="76"/>
        <end position="98"/>
    </location>
</feature>
<sequence>MELPSGLSDNLHVEPTTELDVPTLARSMSSTMRAVALLLLLVIGLGLGTAPAAAALERCIAHPDTGIAVELHAANSHGESHAATAHEHAGSHAPHPASDSAVLDGQFCCHIASAAPTVGNGVEPSRRSSAKRPVYSGLPPWAAPPTGIYRPPAFT</sequence>
<name>A0A380TJA5_9ZZZZ</name>
<feature type="compositionally biased region" description="Basic and acidic residues" evidence="1">
    <location>
        <begin position="78"/>
        <end position="90"/>
    </location>
</feature>
<evidence type="ECO:0000256" key="1">
    <source>
        <dbReference type="SAM" id="MobiDB-lite"/>
    </source>
</evidence>
<evidence type="ECO:0000256" key="2">
    <source>
        <dbReference type="SAM" id="Phobius"/>
    </source>
</evidence>
<protein>
    <recommendedName>
        <fullName evidence="4">DUF2946 domain-containing protein</fullName>
    </recommendedName>
</protein>
<dbReference type="AlphaFoldDB" id="A0A380TJA5"/>
<accession>A0A380TJA5</accession>
<feature type="transmembrane region" description="Helical" evidence="2">
    <location>
        <begin position="34"/>
        <end position="56"/>
    </location>
</feature>
<reference evidence="3" key="1">
    <citation type="submission" date="2018-07" db="EMBL/GenBank/DDBJ databases">
        <authorList>
            <person name="Quirk P.G."/>
            <person name="Krulwich T.A."/>
        </authorList>
    </citation>
    <scope>NUCLEOTIDE SEQUENCE</scope>
</reference>
<evidence type="ECO:0000313" key="3">
    <source>
        <dbReference type="EMBL" id="SUS07781.1"/>
    </source>
</evidence>
<keyword evidence="2" id="KW-0472">Membrane</keyword>
<dbReference type="EMBL" id="UIDG01000445">
    <property type="protein sequence ID" value="SUS07781.1"/>
    <property type="molecule type" value="Genomic_DNA"/>
</dbReference>
<gene>
    <name evidence="3" type="ORF">DF3PB_50051</name>
</gene>
<organism evidence="3">
    <name type="scientific">metagenome</name>
    <dbReference type="NCBI Taxonomy" id="256318"/>
    <lineage>
        <taxon>unclassified sequences</taxon>
        <taxon>metagenomes</taxon>
    </lineage>
</organism>
<keyword evidence="2" id="KW-0812">Transmembrane</keyword>
<evidence type="ECO:0008006" key="4">
    <source>
        <dbReference type="Google" id="ProtNLM"/>
    </source>
</evidence>
<proteinExistence type="predicted"/>